<protein>
    <submittedName>
        <fullName evidence="6">LysR family transcriptional regulator</fullName>
    </submittedName>
</protein>
<accession>A0A6M6JKI7</accession>
<reference evidence="6 7" key="1">
    <citation type="submission" date="2020-05" db="EMBL/GenBank/DDBJ databases">
        <authorList>
            <person name="Mo P."/>
        </authorList>
    </citation>
    <scope>NUCLEOTIDE SEQUENCE [LARGE SCALE GENOMIC DNA]</scope>
    <source>
        <strain evidence="6 7">Gen01</strain>
    </source>
</reference>
<evidence type="ECO:0000313" key="7">
    <source>
        <dbReference type="Proteomes" id="UP000505377"/>
    </source>
</evidence>
<dbReference type="KEGG" id="pbro:HOP40_17975"/>
<evidence type="ECO:0000256" key="1">
    <source>
        <dbReference type="ARBA" id="ARBA00009437"/>
    </source>
</evidence>
<feature type="domain" description="HTH lysR-type" evidence="5">
    <location>
        <begin position="1"/>
        <end position="62"/>
    </location>
</feature>
<sequence length="305" mass="32279">MDLRAPLRRLEIFCLVVDEGGVTRAAERLLVVQPAVSAQLRALEKSLGAVLFARSGNTLALTEAGERVYVWAKEVLAGCAQVQRDVDQLAAGQAGSLVVHASMAVGTYLLPPVLTALRADRAGARITVHVGEPAVAIRAAEVGSADFAVTTLLDTPTPETLTSTRLWEEPIVLGVGPNGPAVGESVSLAEIAAMPLVAAPQDVAFDRMLRAQLQRIGAPELDVIIRLGHAEAIKQAAVENGWACLLPSYIIANDPPGRLRGVPIRDAHLVEGIGLYHRPTKYFSPLQQAALDALRARGRERAAAG</sequence>
<dbReference type="SUPFAM" id="SSF53850">
    <property type="entry name" value="Periplasmic binding protein-like II"/>
    <property type="match status" value="1"/>
</dbReference>
<dbReference type="PANTHER" id="PTHR30419:SF2">
    <property type="entry name" value="LYSR FAMILY TRANSCRIPTIONAL REGULATOR"/>
    <property type="match status" value="1"/>
</dbReference>
<dbReference type="Gene3D" id="1.10.10.10">
    <property type="entry name" value="Winged helix-like DNA-binding domain superfamily/Winged helix DNA-binding domain"/>
    <property type="match status" value="1"/>
</dbReference>
<dbReference type="FunFam" id="1.10.10.10:FF:000001">
    <property type="entry name" value="LysR family transcriptional regulator"/>
    <property type="match status" value="1"/>
</dbReference>
<evidence type="ECO:0000256" key="3">
    <source>
        <dbReference type="ARBA" id="ARBA00023125"/>
    </source>
</evidence>
<dbReference type="Proteomes" id="UP000505377">
    <property type="component" value="Chromosome"/>
</dbReference>
<dbReference type="EMBL" id="CP053564">
    <property type="protein sequence ID" value="QJY47467.1"/>
    <property type="molecule type" value="Genomic_DNA"/>
</dbReference>
<dbReference type="CDD" id="cd05466">
    <property type="entry name" value="PBP2_LTTR_substrate"/>
    <property type="match status" value="1"/>
</dbReference>
<evidence type="ECO:0000256" key="2">
    <source>
        <dbReference type="ARBA" id="ARBA00023015"/>
    </source>
</evidence>
<comment type="similarity">
    <text evidence="1">Belongs to the LysR transcriptional regulatory family.</text>
</comment>
<organism evidence="6 7">
    <name type="scientific">Pseudonocardia broussonetiae</name>
    <dbReference type="NCBI Taxonomy" id="2736640"/>
    <lineage>
        <taxon>Bacteria</taxon>
        <taxon>Bacillati</taxon>
        <taxon>Actinomycetota</taxon>
        <taxon>Actinomycetes</taxon>
        <taxon>Pseudonocardiales</taxon>
        <taxon>Pseudonocardiaceae</taxon>
        <taxon>Pseudonocardia</taxon>
    </lineage>
</organism>
<dbReference type="GO" id="GO:0003677">
    <property type="term" value="F:DNA binding"/>
    <property type="evidence" value="ECO:0007669"/>
    <property type="project" value="UniProtKB-KW"/>
</dbReference>
<name>A0A6M6JKI7_9PSEU</name>
<dbReference type="PANTHER" id="PTHR30419">
    <property type="entry name" value="HTH-TYPE TRANSCRIPTIONAL REGULATOR YBHD"/>
    <property type="match status" value="1"/>
</dbReference>
<keyword evidence="7" id="KW-1185">Reference proteome</keyword>
<gene>
    <name evidence="6" type="ORF">HOP40_17975</name>
</gene>
<keyword evidence="3" id="KW-0238">DNA-binding</keyword>
<dbReference type="GO" id="GO:0003700">
    <property type="term" value="F:DNA-binding transcription factor activity"/>
    <property type="evidence" value="ECO:0007669"/>
    <property type="project" value="InterPro"/>
</dbReference>
<dbReference type="RefSeq" id="WP_172160098.1">
    <property type="nucleotide sequence ID" value="NZ_CP053564.1"/>
</dbReference>
<dbReference type="Pfam" id="PF03466">
    <property type="entry name" value="LysR_substrate"/>
    <property type="match status" value="1"/>
</dbReference>
<keyword evidence="4" id="KW-0804">Transcription</keyword>
<dbReference type="InterPro" id="IPR005119">
    <property type="entry name" value="LysR_subst-bd"/>
</dbReference>
<dbReference type="InterPro" id="IPR036390">
    <property type="entry name" value="WH_DNA-bd_sf"/>
</dbReference>
<evidence type="ECO:0000256" key="4">
    <source>
        <dbReference type="ARBA" id="ARBA00023163"/>
    </source>
</evidence>
<keyword evidence="2" id="KW-0805">Transcription regulation</keyword>
<dbReference type="PRINTS" id="PR00039">
    <property type="entry name" value="HTHLYSR"/>
</dbReference>
<dbReference type="Gene3D" id="3.40.190.290">
    <property type="match status" value="1"/>
</dbReference>
<evidence type="ECO:0000259" key="5">
    <source>
        <dbReference type="PROSITE" id="PS50931"/>
    </source>
</evidence>
<dbReference type="PROSITE" id="PS50931">
    <property type="entry name" value="HTH_LYSR"/>
    <property type="match status" value="1"/>
</dbReference>
<dbReference type="InterPro" id="IPR000847">
    <property type="entry name" value="LysR_HTH_N"/>
</dbReference>
<dbReference type="SUPFAM" id="SSF46785">
    <property type="entry name" value="Winged helix' DNA-binding domain"/>
    <property type="match status" value="1"/>
</dbReference>
<dbReference type="AlphaFoldDB" id="A0A6M6JKI7"/>
<dbReference type="Pfam" id="PF00126">
    <property type="entry name" value="HTH_1"/>
    <property type="match status" value="1"/>
</dbReference>
<evidence type="ECO:0000313" key="6">
    <source>
        <dbReference type="EMBL" id="QJY47467.1"/>
    </source>
</evidence>
<proteinExistence type="inferred from homology"/>
<dbReference type="GO" id="GO:0005829">
    <property type="term" value="C:cytosol"/>
    <property type="evidence" value="ECO:0007669"/>
    <property type="project" value="TreeGrafter"/>
</dbReference>
<dbReference type="InterPro" id="IPR050950">
    <property type="entry name" value="HTH-type_LysR_regulators"/>
</dbReference>
<dbReference type="InterPro" id="IPR036388">
    <property type="entry name" value="WH-like_DNA-bd_sf"/>
</dbReference>